<name>A0A443NZB7_9MAGN</name>
<dbReference type="SUPFAM" id="SSF110069">
    <property type="entry name" value="ApaG-like"/>
    <property type="match status" value="1"/>
</dbReference>
<evidence type="ECO:0000256" key="1">
    <source>
        <dbReference type="ARBA" id="ARBA00004906"/>
    </source>
</evidence>
<dbReference type="InterPro" id="IPR036767">
    <property type="entry name" value="ApaG_sf"/>
</dbReference>
<evidence type="ECO:0000313" key="4">
    <source>
        <dbReference type="EMBL" id="RWR83884.1"/>
    </source>
</evidence>
<evidence type="ECO:0000259" key="3">
    <source>
        <dbReference type="PROSITE" id="PS51087"/>
    </source>
</evidence>
<keyword evidence="2" id="KW-0833">Ubl conjugation pathway</keyword>
<dbReference type="Pfam" id="PF04379">
    <property type="entry name" value="DUF525"/>
    <property type="match status" value="1"/>
</dbReference>
<dbReference type="InterPro" id="IPR007474">
    <property type="entry name" value="ApaG_domain"/>
</dbReference>
<dbReference type="InterPro" id="IPR037883">
    <property type="entry name" value="Knr4/Smi1-like_sf"/>
</dbReference>
<dbReference type="Gene3D" id="1.20.1280.50">
    <property type="match status" value="1"/>
</dbReference>
<accession>A0A443NZB7</accession>
<reference evidence="4 5" key="1">
    <citation type="journal article" date="2019" name="Nat. Plants">
        <title>Stout camphor tree genome fills gaps in understanding of flowering plant genome evolution.</title>
        <authorList>
            <person name="Chaw S.M."/>
            <person name="Liu Y.C."/>
            <person name="Wu Y.W."/>
            <person name="Wang H.Y."/>
            <person name="Lin C.I."/>
            <person name="Wu C.S."/>
            <person name="Ke H.M."/>
            <person name="Chang L.Y."/>
            <person name="Hsu C.Y."/>
            <person name="Yang H.T."/>
            <person name="Sudianto E."/>
            <person name="Hsu M.H."/>
            <person name="Wu K.P."/>
            <person name="Wang L.N."/>
            <person name="Leebens-Mack J.H."/>
            <person name="Tsai I.J."/>
        </authorList>
    </citation>
    <scope>NUCLEOTIDE SEQUENCE [LARGE SCALE GENOMIC DNA]</scope>
    <source>
        <strain evidence="5">cv. Chaw 1501</strain>
        <tissue evidence="4">Young leaves</tissue>
    </source>
</reference>
<dbReference type="STRING" id="337451.A0A443NZB7"/>
<dbReference type="PANTHER" id="PTHR47463">
    <property type="entry name" value="F-BOX PROTEIN SKIP16"/>
    <property type="match status" value="1"/>
</dbReference>
<dbReference type="PANTHER" id="PTHR47463:SF2">
    <property type="entry name" value="F-BOX PROTEIN SKIP16"/>
    <property type="match status" value="1"/>
</dbReference>
<feature type="domain" description="ApaG" evidence="3">
    <location>
        <begin position="306"/>
        <end position="447"/>
    </location>
</feature>
<dbReference type="PROSITE" id="PS51087">
    <property type="entry name" value="APAG"/>
    <property type="match status" value="1"/>
</dbReference>
<protein>
    <submittedName>
        <fullName evidence="4">ApaG domain-containing protein</fullName>
    </submittedName>
</protein>
<comment type="pathway">
    <text evidence="1">Protein modification; protein ubiquitination.</text>
</comment>
<dbReference type="Gene3D" id="2.60.40.1470">
    <property type="entry name" value="ApaG domain"/>
    <property type="match status" value="1"/>
</dbReference>
<keyword evidence="5" id="KW-1185">Reference proteome</keyword>
<dbReference type="AlphaFoldDB" id="A0A443NZB7"/>
<proteinExistence type="predicted"/>
<dbReference type="SUPFAM" id="SSF160631">
    <property type="entry name" value="SMI1/KNR4-like"/>
    <property type="match status" value="1"/>
</dbReference>
<organism evidence="4 5">
    <name type="scientific">Cinnamomum micranthum f. kanehirae</name>
    <dbReference type="NCBI Taxonomy" id="337451"/>
    <lineage>
        <taxon>Eukaryota</taxon>
        <taxon>Viridiplantae</taxon>
        <taxon>Streptophyta</taxon>
        <taxon>Embryophyta</taxon>
        <taxon>Tracheophyta</taxon>
        <taxon>Spermatophyta</taxon>
        <taxon>Magnoliopsida</taxon>
        <taxon>Magnoliidae</taxon>
        <taxon>Laurales</taxon>
        <taxon>Lauraceae</taxon>
        <taxon>Cinnamomum</taxon>
    </lineage>
</organism>
<gene>
    <name evidence="4" type="ORF">CKAN_01266300</name>
</gene>
<dbReference type="OrthoDB" id="2305498at2759"/>
<evidence type="ECO:0000256" key="2">
    <source>
        <dbReference type="ARBA" id="ARBA00022786"/>
    </source>
</evidence>
<comment type="caution">
    <text evidence="4">The sequence shown here is derived from an EMBL/GenBank/DDBJ whole genome shotgun (WGS) entry which is preliminary data.</text>
</comment>
<dbReference type="Proteomes" id="UP000283530">
    <property type="component" value="Unassembled WGS sequence"/>
</dbReference>
<dbReference type="InterPro" id="IPR036047">
    <property type="entry name" value="F-box-like_dom_sf"/>
</dbReference>
<sequence length="447" mass="50222">MMDVGSEREEKMGLEDLEDLVLQTILLKSGPKTAAVSACVSRRFRDSASDEDLWRKFCSQVLDLSTPEDPFGNPTPSFKVTYKSWNEGFGMYQWPLVRRVKKCWRTINNWLAINFPEAKNTLRKGVSEAEINELEDKLGLKLPIPTRLLYRFCDGQDMGGPDSTGCALGLVGGYFFYEHGVNVYLLPLHEVIMETREFSQLGFYSQSKIIVVAASAFLEKMFFLNCTTGQLYVGTVKLATDGQLMSCVPDALIKSVHSMDDGQSQDAMLLWLEEHGRRLESGMIRPREGEIRSISLFPETSPLCSTAITNGVQIRASAVFVPELSDVTHGSERYWFSYSIRMRLMPQGCMLDGVYFSSCQLYWRHWIIRSNDDVVSDVDGEAVIGKFPLLFPEGEEFVYESCTPLPSTSGSIEGAFTFVPGRLIDPKGRPFAVEVAQVPLEVPAYIF</sequence>
<evidence type="ECO:0000313" key="5">
    <source>
        <dbReference type="Proteomes" id="UP000283530"/>
    </source>
</evidence>
<dbReference type="SUPFAM" id="SSF81383">
    <property type="entry name" value="F-box domain"/>
    <property type="match status" value="1"/>
</dbReference>
<dbReference type="EMBL" id="QPKB01000004">
    <property type="protein sequence ID" value="RWR83884.1"/>
    <property type="molecule type" value="Genomic_DNA"/>
</dbReference>